<sequence>MNVSRVSARLGLISLGLGILLSFANLALLYFGFQKSSLDVTALRLEIQKTEPTFFVQYYLISTSNPFFEAPNTNNPLLTAQTVLNKDGKFHFVDVAQLQASDKAAAAWFLYFSRTRGRDVRNVKVVFHVFENSAGPYFDDWEKRAARPNDANEEDRKYKVVVVEVGAPKLDEGFRIPIAKAVFVNDQIPFQFEGTLAVPQKLLYTDSFDNEVKEFNVRRMLDGAIQNRLFHFYTRA</sequence>
<dbReference type="EMBL" id="CP016428">
    <property type="protein sequence ID" value="ANV99350.1"/>
    <property type="molecule type" value="Genomic_DNA"/>
</dbReference>
<keyword evidence="1" id="KW-0812">Transmembrane</keyword>
<evidence type="ECO:0000256" key="1">
    <source>
        <dbReference type="SAM" id="Phobius"/>
    </source>
</evidence>
<gene>
    <name evidence="2" type="ORF">LMTR13_03315</name>
</gene>
<reference evidence="2 3" key="1">
    <citation type="submission" date="2016-07" db="EMBL/GenBank/DDBJ databases">
        <title>Complete genome sequence of Bradyrhizobium icense LMTR 13T, a potential inoculant strain isolated from lima bean (Phaseolus lunatus) in Peru.</title>
        <authorList>
            <person name="Ormeno-Orrillo E."/>
            <person name="Duran D."/>
            <person name="Rogel M.A."/>
            <person name="Rey L."/>
            <person name="Imperial J."/>
            <person name="Ruiz-Argueso T."/>
            <person name="Martinez-Romero E."/>
        </authorList>
    </citation>
    <scope>NUCLEOTIDE SEQUENCE [LARGE SCALE GENOMIC DNA]</scope>
    <source>
        <strain evidence="2 3">LMTR 13</strain>
    </source>
</reference>
<proteinExistence type="predicted"/>
<dbReference type="RefSeq" id="WP_065726660.1">
    <property type="nucleotide sequence ID" value="NZ_CP016428.1"/>
</dbReference>
<keyword evidence="1" id="KW-0472">Membrane</keyword>
<evidence type="ECO:0000313" key="2">
    <source>
        <dbReference type="EMBL" id="ANV99350.1"/>
    </source>
</evidence>
<dbReference type="AlphaFoldDB" id="A0A1B1U9F8"/>
<dbReference type="KEGG" id="bic:LMTR13_03315"/>
<keyword evidence="3" id="KW-1185">Reference proteome</keyword>
<accession>A0A1B1U9F8</accession>
<protein>
    <submittedName>
        <fullName evidence="2">Uncharacterized protein</fullName>
    </submittedName>
</protein>
<dbReference type="Proteomes" id="UP000092839">
    <property type="component" value="Chromosome"/>
</dbReference>
<keyword evidence="1" id="KW-1133">Transmembrane helix</keyword>
<name>A0A1B1U9F8_9BRAD</name>
<feature type="transmembrane region" description="Helical" evidence="1">
    <location>
        <begin position="12"/>
        <end position="33"/>
    </location>
</feature>
<evidence type="ECO:0000313" key="3">
    <source>
        <dbReference type="Proteomes" id="UP000092839"/>
    </source>
</evidence>
<organism evidence="2 3">
    <name type="scientific">Bradyrhizobium icense</name>
    <dbReference type="NCBI Taxonomy" id="1274631"/>
    <lineage>
        <taxon>Bacteria</taxon>
        <taxon>Pseudomonadati</taxon>
        <taxon>Pseudomonadota</taxon>
        <taxon>Alphaproteobacteria</taxon>
        <taxon>Hyphomicrobiales</taxon>
        <taxon>Nitrobacteraceae</taxon>
        <taxon>Bradyrhizobium</taxon>
    </lineage>
</organism>